<evidence type="ECO:0000313" key="1">
    <source>
        <dbReference type="EMBL" id="JAH66561.1"/>
    </source>
</evidence>
<name>A0A0E9ULE3_ANGAN</name>
<reference evidence="1" key="2">
    <citation type="journal article" date="2015" name="Fish Shellfish Immunol.">
        <title>Early steps in the European eel (Anguilla anguilla)-Vibrio vulnificus interaction in the gills: Role of the RtxA13 toxin.</title>
        <authorList>
            <person name="Callol A."/>
            <person name="Pajuelo D."/>
            <person name="Ebbesson L."/>
            <person name="Teles M."/>
            <person name="MacKenzie S."/>
            <person name="Amaro C."/>
        </authorList>
    </citation>
    <scope>NUCLEOTIDE SEQUENCE</scope>
</reference>
<reference evidence="1" key="1">
    <citation type="submission" date="2014-11" db="EMBL/GenBank/DDBJ databases">
        <authorList>
            <person name="Amaro Gonzalez C."/>
        </authorList>
    </citation>
    <scope>NUCLEOTIDE SEQUENCE</scope>
</reference>
<dbReference type="AlphaFoldDB" id="A0A0E9ULE3"/>
<sequence length="33" mass="3872">MEGEWGIFNSVWTCRVNVLFGDLEWSRNVNLLS</sequence>
<proteinExistence type="predicted"/>
<protein>
    <submittedName>
        <fullName evidence="1">Uncharacterized protein</fullName>
    </submittedName>
</protein>
<organism evidence="1">
    <name type="scientific">Anguilla anguilla</name>
    <name type="common">European freshwater eel</name>
    <name type="synonym">Muraena anguilla</name>
    <dbReference type="NCBI Taxonomy" id="7936"/>
    <lineage>
        <taxon>Eukaryota</taxon>
        <taxon>Metazoa</taxon>
        <taxon>Chordata</taxon>
        <taxon>Craniata</taxon>
        <taxon>Vertebrata</taxon>
        <taxon>Euteleostomi</taxon>
        <taxon>Actinopterygii</taxon>
        <taxon>Neopterygii</taxon>
        <taxon>Teleostei</taxon>
        <taxon>Anguilliformes</taxon>
        <taxon>Anguillidae</taxon>
        <taxon>Anguilla</taxon>
    </lineage>
</organism>
<accession>A0A0E9ULE3</accession>
<dbReference type="EMBL" id="GBXM01042016">
    <property type="protein sequence ID" value="JAH66561.1"/>
    <property type="molecule type" value="Transcribed_RNA"/>
</dbReference>